<comment type="caution">
    <text evidence="2">The sequence shown here is derived from an EMBL/GenBank/DDBJ whole genome shotgun (WGS) entry which is preliminary data.</text>
</comment>
<dbReference type="GO" id="GO:0004519">
    <property type="term" value="F:endonuclease activity"/>
    <property type="evidence" value="ECO:0007669"/>
    <property type="project" value="UniProtKB-KW"/>
</dbReference>
<feature type="domain" description="HNH nuclease" evidence="1">
    <location>
        <begin position="217"/>
        <end position="270"/>
    </location>
</feature>
<accession>A0A444JGN2</accession>
<evidence type="ECO:0000313" key="3">
    <source>
        <dbReference type="Proteomes" id="UP000288892"/>
    </source>
</evidence>
<proteinExistence type="predicted"/>
<keyword evidence="3" id="KW-1185">Reference proteome</keyword>
<dbReference type="Gene3D" id="1.10.30.50">
    <property type="match status" value="1"/>
</dbReference>
<evidence type="ECO:0000259" key="1">
    <source>
        <dbReference type="Pfam" id="PF13391"/>
    </source>
</evidence>
<gene>
    <name evidence="2" type="ORF">VU01_10236</name>
</gene>
<dbReference type="Pfam" id="PF13391">
    <property type="entry name" value="HNH_2"/>
    <property type="match status" value="1"/>
</dbReference>
<name>A0A444JGN2_9BACT</name>
<protein>
    <submittedName>
        <fullName evidence="2">Putative restriction endonuclease</fullName>
    </submittedName>
</protein>
<keyword evidence="2" id="KW-0378">Hydrolase</keyword>
<dbReference type="InterPro" id="IPR011396">
    <property type="entry name" value="PT_DNA_restrict"/>
</dbReference>
<dbReference type="Proteomes" id="UP000288892">
    <property type="component" value="Unassembled WGS sequence"/>
</dbReference>
<reference evidence="2 3" key="1">
    <citation type="submission" date="2017-01" db="EMBL/GenBank/DDBJ databases">
        <title>The cable genome- insights into the physiology and evolution of filamentous bacteria capable of sulfide oxidation via long distance electron transfer.</title>
        <authorList>
            <person name="Schreiber L."/>
            <person name="Bjerg J.T."/>
            <person name="Boggild A."/>
            <person name="Van De Vossenberg J."/>
            <person name="Meysman F."/>
            <person name="Nielsen L.P."/>
            <person name="Schramm A."/>
            <person name="Kjeldsen K.U."/>
        </authorList>
    </citation>
    <scope>NUCLEOTIDE SEQUENCE [LARGE SCALE GENOMIC DNA]</scope>
    <source>
        <strain evidence="2">A5</strain>
    </source>
</reference>
<keyword evidence="2" id="KW-0255">Endonuclease</keyword>
<organism evidence="2 3">
    <name type="scientific">Candidatus Electrothrix marina</name>
    <dbReference type="NCBI Taxonomy" id="1859130"/>
    <lineage>
        <taxon>Bacteria</taxon>
        <taxon>Pseudomonadati</taxon>
        <taxon>Thermodesulfobacteriota</taxon>
        <taxon>Desulfobulbia</taxon>
        <taxon>Desulfobulbales</taxon>
        <taxon>Desulfobulbaceae</taxon>
        <taxon>Candidatus Electrothrix</taxon>
    </lineage>
</organism>
<dbReference type="InterPro" id="IPR003615">
    <property type="entry name" value="HNH_nuc"/>
</dbReference>
<dbReference type="AlphaFoldDB" id="A0A444JGN2"/>
<dbReference type="CDD" id="cd00085">
    <property type="entry name" value="HNHc"/>
    <property type="match status" value="1"/>
</dbReference>
<sequence>MNDRLAGYLELFARIRADTSPKRWGESTCYRAPHKPLFLLSVFDLIASGGIVDNFITPSFELSDLFAGYWLRIMPPGTTGLMCLPFYHLATSGFWNLIPQPSILDERGRSIQSIKRFVLFYQGAKFNDDLFFLLKDELVLRRLRSVLIETYFAPDVQLALTEQAIINLESSKYSCELLGAKEITVQYERITDNEGIKNKVRSQGFRKAIVKLYEHRCALCGLRMLTPEGHTVVEAAHIIPWSASQNDQPQNGMALCRLCHWFFDEGLMGIGQHYEILVSPVVRQDGNYPGHIETMTGRVILKPEKKAFWPHMEYLEIHRKETFRKK</sequence>
<evidence type="ECO:0000313" key="2">
    <source>
        <dbReference type="EMBL" id="RWX52271.1"/>
    </source>
</evidence>
<keyword evidence="2" id="KW-0540">Nuclease</keyword>
<dbReference type="EMBL" id="MTKS01000023">
    <property type="protein sequence ID" value="RWX52271.1"/>
    <property type="molecule type" value="Genomic_DNA"/>
</dbReference>
<dbReference type="PIRSF" id="PIRSF030850">
    <property type="entry name" value="UCP030850"/>
    <property type="match status" value="1"/>
</dbReference>